<dbReference type="Gene3D" id="3.40.50.300">
    <property type="entry name" value="P-loop containing nucleotide triphosphate hydrolases"/>
    <property type="match status" value="1"/>
</dbReference>
<dbReference type="InterPro" id="IPR032675">
    <property type="entry name" value="LRR_dom_sf"/>
</dbReference>
<dbReference type="Gene3D" id="3.80.10.10">
    <property type="entry name" value="Ribonuclease Inhibitor"/>
    <property type="match status" value="2"/>
</dbReference>
<dbReference type="PRINTS" id="PR00364">
    <property type="entry name" value="DISEASERSIST"/>
</dbReference>
<accession>A0A0R0EJF1</accession>
<dbReference type="Gene3D" id="3.40.50.10140">
    <property type="entry name" value="Toll/interleukin-1 receptor homology (TIR) domain"/>
    <property type="match status" value="1"/>
</dbReference>
<sequence length="723" mass="81224">MAMQSSSSSFSYRFSNDLFLSFRGEDTRCSFTGNLYKALSDRGIHTFMDDKKIPRGDQITSGLEKAIEESRIFIIVLSENYASSSFCLNELDYILKFIKGKGLLVLPVFYKVDPSDVRNHTGSFGESLANHEKNGAGSGTGSGRVLRIPSPTPNPNLAIGENTTSTPTPINSNFPHQNRGGSGADPTGSGPVAMPNADKETFKCNLVKLETWKMALHQVANLSGYHFKHGEEYEYKFIQRIVELVSKKINRAPLHVADYPVGLESRMQEVKELLDVGSDDVIHMLGIHGLGGVGKTTLAAAVYNSIVDHFEALNILSETAGEDKLIGVKQGISIIQHRLQQKKVLLILDDVGTSQIEIICMNFSSFEEVEIVWGGDALKKMKNLKTLIIRSGYFSKGPKHFPNSLRVLEWWRYPSHYFPYDFQMEQKFVNLTSLSFDSSQHLTQMPDVSCIPHLENLSFMECDNLFAIHQSVGLLKKLRILDAEGCLRLKYFTPIKLTSLEQLKLGYCHSLESFPEILGKMENITDLDLRETPVKKFPSSLRNLTRLHTLCVGWEGCLFRKEDDGAENVSSTTSSKVQYLDLRNCNLSDEFFPIALPCFANVMELNLSGNNFKELHEAGRTCYLLPRAKIPEWFEFQTSEFPISFWFHNKLPAIAICHVIEQVAEFSSSRGWTSRPSIITNMIINGNANLFYSMDLGSDCSVLFDPQDDKVTDNLDEALLENE</sequence>
<dbReference type="AlphaFoldDB" id="A0A0R0EJF1"/>
<dbReference type="GO" id="GO:0043531">
    <property type="term" value="F:ADP binding"/>
    <property type="evidence" value="ECO:0007669"/>
    <property type="project" value="InterPro"/>
</dbReference>
<reference evidence="4" key="2">
    <citation type="submission" date="2018-02" db="UniProtKB">
        <authorList>
            <consortium name="EnsemblPlants"/>
        </authorList>
    </citation>
    <scope>IDENTIFICATION</scope>
    <source>
        <strain evidence="4">Williams 82</strain>
    </source>
</reference>
<dbReference type="SUPFAM" id="SSF52540">
    <property type="entry name" value="P-loop containing nucleoside triphosphate hydrolases"/>
    <property type="match status" value="1"/>
</dbReference>
<evidence type="ECO:0000313" key="3">
    <source>
        <dbReference type="EMBL" id="KRG93989.1"/>
    </source>
</evidence>
<dbReference type="SUPFAM" id="SSF52058">
    <property type="entry name" value="L domain-like"/>
    <property type="match status" value="1"/>
</dbReference>
<reference evidence="3" key="3">
    <citation type="submission" date="2018-07" db="EMBL/GenBank/DDBJ databases">
        <title>WGS assembly of Glycine max.</title>
        <authorList>
            <person name="Schmutz J."/>
            <person name="Cannon S."/>
            <person name="Schlueter J."/>
            <person name="Ma J."/>
            <person name="Mitros T."/>
            <person name="Nelson W."/>
            <person name="Hyten D."/>
            <person name="Song Q."/>
            <person name="Thelen J."/>
            <person name="Cheng J."/>
            <person name="Xu D."/>
            <person name="Hellsten U."/>
            <person name="May G."/>
            <person name="Yu Y."/>
            <person name="Sakurai T."/>
            <person name="Umezawa T."/>
            <person name="Bhattacharyya M."/>
            <person name="Sandhu D."/>
            <person name="Valliyodan B."/>
            <person name="Lindquist E."/>
            <person name="Peto M."/>
            <person name="Grant D."/>
            <person name="Shu S."/>
            <person name="Goodstein D."/>
            <person name="Barry K."/>
            <person name="Futrell-Griggs M."/>
            <person name="Abernathy B."/>
            <person name="Du J."/>
            <person name="Tian Z."/>
            <person name="Zhu L."/>
            <person name="Gill N."/>
            <person name="Joshi T."/>
            <person name="Libault M."/>
            <person name="Sethuraman A."/>
            <person name="Zhang X."/>
            <person name="Shinozaki K."/>
            <person name="Nguyen H."/>
            <person name="Wing R."/>
            <person name="Cregan P."/>
            <person name="Specht J."/>
            <person name="Grimwood J."/>
            <person name="Rokhsar D."/>
            <person name="Stacey G."/>
            <person name="Shoemaker R."/>
            <person name="Jackson S."/>
        </authorList>
    </citation>
    <scope>NUCLEOTIDE SEQUENCE</scope>
    <source>
        <tissue evidence="3">Callus</tissue>
    </source>
</reference>
<dbReference type="OMA" id="FREANEG"/>
<dbReference type="PROSITE" id="PS50104">
    <property type="entry name" value="TIR"/>
    <property type="match status" value="1"/>
</dbReference>
<gene>
    <name evidence="3" type="ORF">GLYMA_19G054800</name>
</gene>
<dbReference type="InterPro" id="IPR002182">
    <property type="entry name" value="NB-ARC"/>
</dbReference>
<protein>
    <recommendedName>
        <fullName evidence="2">TIR domain-containing protein</fullName>
    </recommendedName>
</protein>
<reference evidence="3 4" key="1">
    <citation type="journal article" date="2010" name="Nature">
        <title>Genome sequence of the palaeopolyploid soybean.</title>
        <authorList>
            <person name="Schmutz J."/>
            <person name="Cannon S.B."/>
            <person name="Schlueter J."/>
            <person name="Ma J."/>
            <person name="Mitros T."/>
            <person name="Nelson W."/>
            <person name="Hyten D.L."/>
            <person name="Song Q."/>
            <person name="Thelen J.J."/>
            <person name="Cheng J."/>
            <person name="Xu D."/>
            <person name="Hellsten U."/>
            <person name="May G.D."/>
            <person name="Yu Y."/>
            <person name="Sakurai T."/>
            <person name="Umezawa T."/>
            <person name="Bhattacharyya M.K."/>
            <person name="Sandhu D."/>
            <person name="Valliyodan B."/>
            <person name="Lindquist E."/>
            <person name="Peto M."/>
            <person name="Grant D."/>
            <person name="Shu S."/>
            <person name="Goodstein D."/>
            <person name="Barry K."/>
            <person name="Futrell-Griggs M."/>
            <person name="Abernathy B."/>
            <person name="Du J."/>
            <person name="Tian Z."/>
            <person name="Zhu L."/>
            <person name="Gill N."/>
            <person name="Joshi T."/>
            <person name="Libault M."/>
            <person name="Sethuraman A."/>
            <person name="Zhang X.-C."/>
            <person name="Shinozaki K."/>
            <person name="Nguyen H.T."/>
            <person name="Wing R.A."/>
            <person name="Cregan P."/>
            <person name="Specht J."/>
            <person name="Grimwood J."/>
            <person name="Rokhsar D."/>
            <person name="Stacey G."/>
            <person name="Shoemaker R.C."/>
            <person name="Jackson S.A."/>
        </authorList>
    </citation>
    <scope>NUCLEOTIDE SEQUENCE</scope>
    <source>
        <strain evidence="4">cv. Williams 82</strain>
        <tissue evidence="3">Callus</tissue>
    </source>
</reference>
<dbReference type="InterPro" id="IPR044974">
    <property type="entry name" value="Disease_R_plants"/>
</dbReference>
<dbReference type="InterPro" id="IPR035897">
    <property type="entry name" value="Toll_tir_struct_dom_sf"/>
</dbReference>
<dbReference type="GO" id="GO:0007165">
    <property type="term" value="P:signal transduction"/>
    <property type="evidence" value="ECO:0007669"/>
    <property type="project" value="InterPro"/>
</dbReference>
<dbReference type="InterPro" id="IPR000157">
    <property type="entry name" value="TIR_dom"/>
</dbReference>
<dbReference type="PANTHER" id="PTHR11017">
    <property type="entry name" value="LEUCINE-RICH REPEAT-CONTAINING PROTEIN"/>
    <property type="match status" value="1"/>
</dbReference>
<dbReference type="SUPFAM" id="SSF52200">
    <property type="entry name" value="Toll/Interleukin receptor TIR domain"/>
    <property type="match status" value="1"/>
</dbReference>
<proteinExistence type="predicted"/>
<feature type="compositionally biased region" description="Low complexity" evidence="1">
    <location>
        <begin position="162"/>
        <end position="173"/>
    </location>
</feature>
<dbReference type="InParanoid" id="A0A0R0EJF1"/>
<dbReference type="Gramene" id="KRG93989">
    <property type="protein sequence ID" value="KRG93989"/>
    <property type="gene ID" value="GLYMA_19G054800"/>
</dbReference>
<evidence type="ECO:0000313" key="5">
    <source>
        <dbReference type="Proteomes" id="UP000008827"/>
    </source>
</evidence>
<dbReference type="PANTHER" id="PTHR11017:SF431">
    <property type="entry name" value="ADP-RIBOSYL CYCLASE_CYCLIC ADP-RIBOSE HYDROLASE"/>
    <property type="match status" value="1"/>
</dbReference>
<feature type="domain" description="TIR" evidence="2">
    <location>
        <begin position="14"/>
        <end position="249"/>
    </location>
</feature>
<dbReference type="Pfam" id="PF01582">
    <property type="entry name" value="TIR"/>
    <property type="match status" value="1"/>
</dbReference>
<dbReference type="EnsemblPlants" id="KRG93989">
    <property type="protein sequence ID" value="KRG93989"/>
    <property type="gene ID" value="GLYMA_19G054800"/>
</dbReference>
<feature type="region of interest" description="Disordered" evidence="1">
    <location>
        <begin position="123"/>
        <end position="196"/>
    </location>
</feature>
<evidence type="ECO:0000259" key="2">
    <source>
        <dbReference type="PROSITE" id="PS50104"/>
    </source>
</evidence>
<dbReference type="SMR" id="A0A0R0EJF1"/>
<dbReference type="GO" id="GO:0006952">
    <property type="term" value="P:defense response"/>
    <property type="evidence" value="ECO:0007669"/>
    <property type="project" value="InterPro"/>
</dbReference>
<evidence type="ECO:0000313" key="4">
    <source>
        <dbReference type="EnsemblPlants" id="KRG93989"/>
    </source>
</evidence>
<evidence type="ECO:0000256" key="1">
    <source>
        <dbReference type="SAM" id="MobiDB-lite"/>
    </source>
</evidence>
<dbReference type="SMART" id="SM00255">
    <property type="entry name" value="TIR"/>
    <property type="match status" value="1"/>
</dbReference>
<dbReference type="Pfam" id="PF00931">
    <property type="entry name" value="NB-ARC"/>
    <property type="match status" value="1"/>
</dbReference>
<name>A0A0R0EJF1_SOYBN</name>
<dbReference type="EMBL" id="CM000852">
    <property type="protein sequence ID" value="KRG93989.1"/>
    <property type="molecule type" value="Genomic_DNA"/>
</dbReference>
<dbReference type="InterPro" id="IPR027417">
    <property type="entry name" value="P-loop_NTPase"/>
</dbReference>
<organism evidence="3">
    <name type="scientific">Glycine max</name>
    <name type="common">Soybean</name>
    <name type="synonym">Glycine hispida</name>
    <dbReference type="NCBI Taxonomy" id="3847"/>
    <lineage>
        <taxon>Eukaryota</taxon>
        <taxon>Viridiplantae</taxon>
        <taxon>Streptophyta</taxon>
        <taxon>Embryophyta</taxon>
        <taxon>Tracheophyta</taxon>
        <taxon>Spermatophyta</taxon>
        <taxon>Magnoliopsida</taxon>
        <taxon>eudicotyledons</taxon>
        <taxon>Gunneridae</taxon>
        <taxon>Pentapetalae</taxon>
        <taxon>rosids</taxon>
        <taxon>fabids</taxon>
        <taxon>Fabales</taxon>
        <taxon>Fabaceae</taxon>
        <taxon>Papilionoideae</taxon>
        <taxon>50 kb inversion clade</taxon>
        <taxon>NPAAA clade</taxon>
        <taxon>indigoferoid/millettioid clade</taxon>
        <taxon>Phaseoleae</taxon>
        <taxon>Glycine</taxon>
        <taxon>Glycine subgen. Soja</taxon>
    </lineage>
</organism>
<keyword evidence="5" id="KW-1185">Reference proteome</keyword>
<dbReference type="Proteomes" id="UP000008827">
    <property type="component" value="Chromosome 19"/>
</dbReference>